<evidence type="ECO:0000256" key="5">
    <source>
        <dbReference type="ARBA" id="ARBA00022679"/>
    </source>
</evidence>
<dbReference type="EMBL" id="DXGJ01000004">
    <property type="protein sequence ID" value="HIW71070.1"/>
    <property type="molecule type" value="Genomic_DNA"/>
</dbReference>
<proteinExistence type="predicted"/>
<reference evidence="9" key="1">
    <citation type="journal article" date="2021" name="PeerJ">
        <title>Extensive microbial diversity within the chicken gut microbiome revealed by metagenomics and culture.</title>
        <authorList>
            <person name="Gilroy R."/>
            <person name="Ravi A."/>
            <person name="Getino M."/>
            <person name="Pursley I."/>
            <person name="Horton D.L."/>
            <person name="Alikhan N.F."/>
            <person name="Baker D."/>
            <person name="Gharbi K."/>
            <person name="Hall N."/>
            <person name="Watson M."/>
            <person name="Adriaenssens E.M."/>
            <person name="Foster-Nyarko E."/>
            <person name="Jarju S."/>
            <person name="Secka A."/>
            <person name="Antonio M."/>
            <person name="Oren A."/>
            <person name="Chaudhuri R.R."/>
            <person name="La Ragione R."/>
            <person name="Hildebrand F."/>
            <person name="Pallen M.J."/>
        </authorList>
    </citation>
    <scope>NUCLEOTIDE SEQUENCE</scope>
    <source>
        <strain evidence="9">CHK173-259</strain>
    </source>
</reference>
<evidence type="ECO:0000256" key="3">
    <source>
        <dbReference type="ARBA" id="ARBA00022490"/>
    </source>
</evidence>
<evidence type="ECO:0000259" key="8">
    <source>
        <dbReference type="PROSITE" id="PS51101"/>
    </source>
</evidence>
<dbReference type="Gene3D" id="3.40.35.10">
    <property type="entry name" value="Phosphotransferase system, sorbose subfamily IIB component"/>
    <property type="match status" value="1"/>
</dbReference>
<dbReference type="GO" id="GO:0008982">
    <property type="term" value="F:protein-N(PI)-phosphohistidine-sugar phosphotransferase activity"/>
    <property type="evidence" value="ECO:0007669"/>
    <property type="project" value="InterPro"/>
</dbReference>
<dbReference type="PROSITE" id="PS51101">
    <property type="entry name" value="PTS_EIIB_TYPE_4"/>
    <property type="match status" value="1"/>
</dbReference>
<dbReference type="Proteomes" id="UP000886822">
    <property type="component" value="Unassembled WGS sequence"/>
</dbReference>
<evidence type="ECO:0000313" key="9">
    <source>
        <dbReference type="EMBL" id="HIW71070.1"/>
    </source>
</evidence>
<keyword evidence="2" id="KW-0813">Transport</keyword>
<evidence type="ECO:0000256" key="7">
    <source>
        <dbReference type="ARBA" id="ARBA00022777"/>
    </source>
</evidence>
<evidence type="ECO:0000256" key="1">
    <source>
        <dbReference type="ARBA" id="ARBA00004496"/>
    </source>
</evidence>
<dbReference type="GO" id="GO:0016301">
    <property type="term" value="F:kinase activity"/>
    <property type="evidence" value="ECO:0007669"/>
    <property type="project" value="UniProtKB-KW"/>
</dbReference>
<evidence type="ECO:0000256" key="6">
    <source>
        <dbReference type="ARBA" id="ARBA00022683"/>
    </source>
</evidence>
<keyword evidence="7" id="KW-0418">Kinase</keyword>
<evidence type="ECO:0000256" key="4">
    <source>
        <dbReference type="ARBA" id="ARBA00022597"/>
    </source>
</evidence>
<dbReference type="InterPro" id="IPR036667">
    <property type="entry name" value="PTS_IIB_sorbose-sp_sf"/>
</dbReference>
<evidence type="ECO:0000256" key="2">
    <source>
        <dbReference type="ARBA" id="ARBA00022448"/>
    </source>
</evidence>
<reference evidence="9" key="2">
    <citation type="submission" date="2021-04" db="EMBL/GenBank/DDBJ databases">
        <authorList>
            <person name="Gilroy R."/>
        </authorList>
    </citation>
    <scope>NUCLEOTIDE SEQUENCE</scope>
    <source>
        <strain evidence="9">CHK173-259</strain>
    </source>
</reference>
<name>A0A9D1U4P4_9LACO</name>
<protein>
    <submittedName>
        <fullName evidence="9">PTS sugar transporter subunit IIB</fullName>
    </submittedName>
</protein>
<dbReference type="Pfam" id="PF03830">
    <property type="entry name" value="PTSIIB_sorb"/>
    <property type="match status" value="1"/>
</dbReference>
<gene>
    <name evidence="9" type="ORF">H9875_00440</name>
</gene>
<dbReference type="SUPFAM" id="SSF52728">
    <property type="entry name" value="PTS IIb component"/>
    <property type="match status" value="1"/>
</dbReference>
<dbReference type="GO" id="GO:0009401">
    <property type="term" value="P:phosphoenolpyruvate-dependent sugar phosphotransferase system"/>
    <property type="evidence" value="ECO:0007669"/>
    <property type="project" value="UniProtKB-KW"/>
</dbReference>
<keyword evidence="4 9" id="KW-0762">Sugar transport</keyword>
<feature type="domain" description="PTS EIIB type-4" evidence="8">
    <location>
        <begin position="1"/>
        <end position="168"/>
    </location>
</feature>
<accession>A0A9D1U4P4</accession>
<organism evidence="9 10">
    <name type="scientific">Candidatus Levilactobacillus faecigallinarum</name>
    <dbReference type="NCBI Taxonomy" id="2838638"/>
    <lineage>
        <taxon>Bacteria</taxon>
        <taxon>Bacillati</taxon>
        <taxon>Bacillota</taxon>
        <taxon>Bacilli</taxon>
        <taxon>Lactobacillales</taxon>
        <taxon>Lactobacillaceae</taxon>
        <taxon>Levilactobacillus</taxon>
    </lineage>
</organism>
<keyword evidence="3" id="KW-0963">Cytoplasm</keyword>
<keyword evidence="5" id="KW-0808">Transferase</keyword>
<evidence type="ECO:0000313" key="10">
    <source>
        <dbReference type="Proteomes" id="UP000886822"/>
    </source>
</evidence>
<comment type="subcellular location">
    <subcellularLocation>
        <location evidence="1">Cytoplasm</location>
    </subcellularLocation>
</comment>
<comment type="caution">
    <text evidence="9">The sequence shown here is derived from an EMBL/GenBank/DDBJ whole genome shotgun (WGS) entry which is preliminary data.</text>
</comment>
<dbReference type="InterPro" id="IPR004720">
    <property type="entry name" value="PTS_IIB_sorbose-sp"/>
</dbReference>
<keyword evidence="6" id="KW-0598">Phosphotransferase system</keyword>
<sequence length="169" mass="18490">MTMAIQLARVDNRLLHGQVATVWTKAIRPNRILIVSDTVAHDKLRKMLIMQAAPPEVKANVITVEKMVQIYRDSRFDQFKPLILTETLAEMAELVQHGIDLTEIGVNVGNLAYTVHKTMLTPSVAADASDVSAAMALQAAGVQVYAQTVPNDRQQDFLALAAKKGLAVD</sequence>
<dbReference type="GO" id="GO:0005737">
    <property type="term" value="C:cytoplasm"/>
    <property type="evidence" value="ECO:0007669"/>
    <property type="project" value="UniProtKB-SubCell"/>
</dbReference>
<dbReference type="AlphaFoldDB" id="A0A9D1U4P4"/>